<dbReference type="Proteomes" id="UP000805649">
    <property type="component" value="Unassembled WGS sequence"/>
</dbReference>
<organism evidence="1 2">
    <name type="scientific">Colletotrichum truncatum</name>
    <name type="common">Anthracnose fungus</name>
    <name type="synonym">Colletotrichum capsici</name>
    <dbReference type="NCBI Taxonomy" id="5467"/>
    <lineage>
        <taxon>Eukaryota</taxon>
        <taxon>Fungi</taxon>
        <taxon>Dikarya</taxon>
        <taxon>Ascomycota</taxon>
        <taxon>Pezizomycotina</taxon>
        <taxon>Sordariomycetes</taxon>
        <taxon>Hypocreomycetidae</taxon>
        <taxon>Glomerellales</taxon>
        <taxon>Glomerellaceae</taxon>
        <taxon>Colletotrichum</taxon>
        <taxon>Colletotrichum truncatum species complex</taxon>
    </lineage>
</organism>
<reference evidence="1 2" key="1">
    <citation type="journal article" date="2020" name="Phytopathology">
        <title>Genome Sequence Resources of Colletotrichum truncatum, C. plurivorum, C. musicola, and C. sojae: Four Species Pathogenic to Soybean (Glycine max).</title>
        <authorList>
            <person name="Rogerio F."/>
            <person name="Boufleur T.R."/>
            <person name="Ciampi-Guillardi M."/>
            <person name="Sukno S.A."/>
            <person name="Thon M.R."/>
            <person name="Massola Junior N.S."/>
            <person name="Baroncelli R."/>
        </authorList>
    </citation>
    <scope>NUCLEOTIDE SEQUENCE [LARGE SCALE GENOMIC DNA]</scope>
    <source>
        <strain evidence="1 2">CMES1059</strain>
    </source>
</reference>
<evidence type="ECO:0000313" key="1">
    <source>
        <dbReference type="EMBL" id="KAL0935054.1"/>
    </source>
</evidence>
<evidence type="ECO:0000313" key="2">
    <source>
        <dbReference type="Proteomes" id="UP000805649"/>
    </source>
</evidence>
<name>A0ACC3YT17_COLTU</name>
<dbReference type="EMBL" id="VUJX02000006">
    <property type="protein sequence ID" value="KAL0935054.1"/>
    <property type="molecule type" value="Genomic_DNA"/>
</dbReference>
<keyword evidence="2" id="KW-1185">Reference proteome</keyword>
<gene>
    <name evidence="1" type="ORF">CTRU02_209645</name>
</gene>
<protein>
    <submittedName>
        <fullName evidence="1">Nacht domain protein</fullName>
    </submittedName>
</protein>
<sequence length="691" mass="78260">MRLSFPAAPSRQSIVTRSLGTDGQADDSASGLEIALAQFQAMLTDEERKRLNVQKTGLNDADAAFKFTLELDEMDPTRQGQQKAWAALTNSFESQIRPAVESIRTTASLAKEEVGLAKAQYDRLNQDEQRKVQKSLLKQSRKSSKGIQSLGRDTRLQTKLRKWELLLNSLSSYDYQTVYKNARSKRHKGTAEWAFDTQIFKDWYYNDQSAVLNITGKIGSGKTVLTARIVDSIVRNRNVRQVISFFFIRFDDITSQSPDVIFRSLIRQVLAHNSVDDDFLTILENSKSQFFDHESLLELFNRSVTAAEDTFLVLDGLDECSTTDQHFILKGLSSFLQRCPKGRIKIMVSGRDSLGDTIARSLPAVSRLIVGSEHTNRDLALFAKDILREKQEEGEWEVGDQSLINEILDVISIGGEGMFLWAFLTIEDICTRRNDDEVREALLDIPRNLPETFDRALRRIDQKGNTEIAQSVFKWTAAVNSPLTLSQFAEVLKIKINQRSSQESQRINGINRLPAWCENLVQVEEGSETVHFSHHSISAYLLGSTEKPNHLFNLDLRDCDGFVGEICLTYLNFSDFQRALAGRPHDNLTPTTPNNVPHKVVDRTVESLMAKKYGKGIARLIKMQFKESQPLSLGRSAMPDMSSADGLSDTNMTRDYPFLRCLGRLRTLDQFGLEPSRNPETRLQLLTVWRD</sequence>
<accession>A0ACC3YT17</accession>
<comment type="caution">
    <text evidence="1">The sequence shown here is derived from an EMBL/GenBank/DDBJ whole genome shotgun (WGS) entry which is preliminary data.</text>
</comment>
<proteinExistence type="predicted"/>